<gene>
    <name evidence="2" type="ORF">LOM8899_03164</name>
</gene>
<feature type="chain" id="PRO_5012059628" description="Lipoprotein" evidence="1">
    <location>
        <begin position="22"/>
        <end position="130"/>
    </location>
</feature>
<keyword evidence="3" id="KW-1185">Reference proteome</keyword>
<dbReference type="EMBL" id="FXZK01000006">
    <property type="protein sequence ID" value="SMY09004.1"/>
    <property type="molecule type" value="Genomic_DNA"/>
</dbReference>
<evidence type="ECO:0000256" key="1">
    <source>
        <dbReference type="SAM" id="SignalP"/>
    </source>
</evidence>
<organism evidence="2 3">
    <name type="scientific">Flavimaricola marinus</name>
    <dbReference type="NCBI Taxonomy" id="1819565"/>
    <lineage>
        <taxon>Bacteria</taxon>
        <taxon>Pseudomonadati</taxon>
        <taxon>Pseudomonadota</taxon>
        <taxon>Alphaproteobacteria</taxon>
        <taxon>Rhodobacterales</taxon>
        <taxon>Paracoccaceae</taxon>
        <taxon>Flavimaricola</taxon>
    </lineage>
</organism>
<dbReference type="PROSITE" id="PS51257">
    <property type="entry name" value="PROKAR_LIPOPROTEIN"/>
    <property type="match status" value="1"/>
</dbReference>
<dbReference type="AlphaFoldDB" id="A0A238LHX3"/>
<evidence type="ECO:0000313" key="3">
    <source>
        <dbReference type="Proteomes" id="UP000201613"/>
    </source>
</evidence>
<accession>A0A238LHX3</accession>
<feature type="signal peptide" evidence="1">
    <location>
        <begin position="1"/>
        <end position="21"/>
    </location>
</feature>
<proteinExistence type="predicted"/>
<name>A0A238LHX3_9RHOB</name>
<reference evidence="2 3" key="1">
    <citation type="submission" date="2017-05" db="EMBL/GenBank/DDBJ databases">
        <authorList>
            <person name="Song R."/>
            <person name="Chenine A.L."/>
            <person name="Ruprecht R.M."/>
        </authorList>
    </citation>
    <scope>NUCLEOTIDE SEQUENCE [LARGE SCALE GENOMIC DNA]</scope>
    <source>
        <strain evidence="2 3">CECT 8899</strain>
    </source>
</reference>
<evidence type="ECO:0008006" key="4">
    <source>
        <dbReference type="Google" id="ProtNLM"/>
    </source>
</evidence>
<protein>
    <recommendedName>
        <fullName evidence="4">Lipoprotein</fullName>
    </recommendedName>
</protein>
<dbReference type="Proteomes" id="UP000201613">
    <property type="component" value="Unassembled WGS sequence"/>
</dbReference>
<keyword evidence="1" id="KW-0732">Signal</keyword>
<dbReference type="OrthoDB" id="7868250at2"/>
<dbReference type="RefSeq" id="WP_093993185.1">
    <property type="nucleotide sequence ID" value="NZ_FXZK01000006.1"/>
</dbReference>
<evidence type="ECO:0000313" key="2">
    <source>
        <dbReference type="EMBL" id="SMY09004.1"/>
    </source>
</evidence>
<sequence>MRGPWVAAMAAALAVAGCAGFDPDTAGLEYVDAERDAYRAFAASFSEVPFSKGAVSVVASDHGAMRTYTLVPCRGGTAICGGSAHGPVGHLERTPDYMIVRGLYSREFWLSPGGDGALVGNGHTVALAWN</sequence>